<reference evidence="2 3" key="1">
    <citation type="journal article" date="2012" name="PLoS Pathog.">
        <title>Diverse lifestyles and strategies of plant pathogenesis encoded in the genomes of eighteen Dothideomycetes fungi.</title>
        <authorList>
            <person name="Ohm R.A."/>
            <person name="Feau N."/>
            <person name="Henrissat B."/>
            <person name="Schoch C.L."/>
            <person name="Horwitz B.A."/>
            <person name="Barry K.W."/>
            <person name="Condon B.J."/>
            <person name="Copeland A.C."/>
            <person name="Dhillon B."/>
            <person name="Glaser F."/>
            <person name="Hesse C.N."/>
            <person name="Kosti I."/>
            <person name="LaButti K."/>
            <person name="Lindquist E.A."/>
            <person name="Lucas S."/>
            <person name="Salamov A.A."/>
            <person name="Bradshaw R.E."/>
            <person name="Ciuffetti L."/>
            <person name="Hamelin R.C."/>
            <person name="Kema G.H.J."/>
            <person name="Lawrence C."/>
            <person name="Scott J.A."/>
            <person name="Spatafora J.W."/>
            <person name="Turgeon B.G."/>
            <person name="de Wit P.J.G.M."/>
            <person name="Zhong S."/>
            <person name="Goodwin S.B."/>
            <person name="Grigoriev I.V."/>
        </authorList>
    </citation>
    <scope>NUCLEOTIDE SEQUENCE [LARGE SCALE GENOMIC DNA]</scope>
    <source>
        <strain evidence="2 3">CIRAD86</strain>
    </source>
</reference>
<evidence type="ECO:0008006" key="4">
    <source>
        <dbReference type="Google" id="ProtNLM"/>
    </source>
</evidence>
<dbReference type="KEGG" id="pfj:MYCFIDRAFT_171369"/>
<sequence>MPSGMILLTHLAMSMARLRVVSAMYHIHGVEERRDYASKLCEFLIIFTPLMRSSFHCSSNTDAITTRSGQDVAEQVSSLLPLERTISWPHENQMSHGSSPCVYIQLSKIHELLIMLSS</sequence>
<dbReference type="Proteomes" id="UP000016932">
    <property type="component" value="Unassembled WGS sequence"/>
</dbReference>
<dbReference type="HOGENOM" id="CLU_2074182_0_0_1"/>
<proteinExistence type="predicted"/>
<keyword evidence="3" id="KW-1185">Reference proteome</keyword>
<evidence type="ECO:0000313" key="3">
    <source>
        <dbReference type="Proteomes" id="UP000016932"/>
    </source>
</evidence>
<accession>M3B7Z1</accession>
<keyword evidence="1" id="KW-0732">Signal</keyword>
<protein>
    <recommendedName>
        <fullName evidence="4">Secreted protein</fullName>
    </recommendedName>
</protein>
<organism evidence="2 3">
    <name type="scientific">Pseudocercospora fijiensis (strain CIRAD86)</name>
    <name type="common">Black leaf streak disease fungus</name>
    <name type="synonym">Mycosphaerella fijiensis</name>
    <dbReference type="NCBI Taxonomy" id="383855"/>
    <lineage>
        <taxon>Eukaryota</taxon>
        <taxon>Fungi</taxon>
        <taxon>Dikarya</taxon>
        <taxon>Ascomycota</taxon>
        <taxon>Pezizomycotina</taxon>
        <taxon>Dothideomycetes</taxon>
        <taxon>Dothideomycetidae</taxon>
        <taxon>Mycosphaerellales</taxon>
        <taxon>Mycosphaerellaceae</taxon>
        <taxon>Pseudocercospora</taxon>
    </lineage>
</organism>
<dbReference type="RefSeq" id="XP_007923048.1">
    <property type="nucleotide sequence ID" value="XM_007924857.1"/>
</dbReference>
<dbReference type="GeneID" id="19332620"/>
<dbReference type="VEuPathDB" id="FungiDB:MYCFIDRAFT_171369"/>
<feature type="chain" id="PRO_5004031243" description="Secreted protein" evidence="1">
    <location>
        <begin position="24"/>
        <end position="118"/>
    </location>
</feature>
<dbReference type="AlphaFoldDB" id="M3B7Z1"/>
<feature type="signal peptide" evidence="1">
    <location>
        <begin position="1"/>
        <end position="23"/>
    </location>
</feature>
<name>M3B7Z1_PSEFD</name>
<dbReference type="EMBL" id="KB446556">
    <property type="protein sequence ID" value="EME85438.1"/>
    <property type="molecule type" value="Genomic_DNA"/>
</dbReference>
<evidence type="ECO:0000256" key="1">
    <source>
        <dbReference type="SAM" id="SignalP"/>
    </source>
</evidence>
<gene>
    <name evidence="2" type="ORF">MYCFIDRAFT_171369</name>
</gene>
<evidence type="ECO:0000313" key="2">
    <source>
        <dbReference type="EMBL" id="EME85438.1"/>
    </source>
</evidence>